<dbReference type="GO" id="GO:0001682">
    <property type="term" value="P:tRNA 5'-leader removal"/>
    <property type="evidence" value="ECO:0007669"/>
    <property type="project" value="UniProtKB-UniRule"/>
</dbReference>
<dbReference type="GO" id="GO:0000049">
    <property type="term" value="F:tRNA binding"/>
    <property type="evidence" value="ECO:0007669"/>
    <property type="project" value="UniProtKB-UniRule"/>
</dbReference>
<keyword evidence="2 7" id="KW-0819">tRNA processing</keyword>
<evidence type="ECO:0000256" key="1">
    <source>
        <dbReference type="ARBA" id="ARBA00002663"/>
    </source>
</evidence>
<comment type="function">
    <text evidence="1 7">RNaseP catalyzes the removal of the 5'-leader sequence from pre-tRNA to produce the mature 5'-terminus. It can also cleave other RNA substrates such as 4.5S RNA. The protein component plays an auxiliary but essential role in vivo by binding to the 5'-leader sequence and broadening the substrate specificity of the ribozyme.</text>
</comment>
<evidence type="ECO:0000313" key="9">
    <source>
        <dbReference type="EMBL" id="BCI61602.1"/>
    </source>
</evidence>
<dbReference type="GO" id="GO:0030677">
    <property type="term" value="C:ribonuclease P complex"/>
    <property type="evidence" value="ECO:0007669"/>
    <property type="project" value="TreeGrafter"/>
</dbReference>
<proteinExistence type="inferred from homology"/>
<evidence type="ECO:0000256" key="5">
    <source>
        <dbReference type="ARBA" id="ARBA00022801"/>
    </source>
</evidence>
<dbReference type="PROSITE" id="PS00648">
    <property type="entry name" value="RIBONUCLEASE_P"/>
    <property type="match status" value="1"/>
</dbReference>
<dbReference type="NCBIfam" id="TIGR00188">
    <property type="entry name" value="rnpA"/>
    <property type="match status" value="1"/>
</dbReference>
<reference evidence="10" key="1">
    <citation type="submission" date="2020-07" db="EMBL/GenBank/DDBJ databases">
        <title>Complete genome sequencing of Clostridia bacterium strain 12CBH8.</title>
        <authorList>
            <person name="Sakamoto M."/>
            <person name="Murakami T."/>
            <person name="Mori H."/>
        </authorList>
    </citation>
    <scope>NUCLEOTIDE SEQUENCE [LARGE SCALE GENOMIC DNA]</scope>
    <source>
        <strain evidence="10">12CBH8</strain>
    </source>
</reference>
<accession>A0A7I8D7B8</accession>
<evidence type="ECO:0000256" key="2">
    <source>
        <dbReference type="ARBA" id="ARBA00022694"/>
    </source>
</evidence>
<evidence type="ECO:0000256" key="4">
    <source>
        <dbReference type="ARBA" id="ARBA00022759"/>
    </source>
</evidence>
<name>A0A7I8D7B8_9FIRM</name>
<organism evidence="9 10">
    <name type="scientific">Solibaculum mannosilyticum</name>
    <dbReference type="NCBI Taxonomy" id="2780922"/>
    <lineage>
        <taxon>Bacteria</taxon>
        <taxon>Bacillati</taxon>
        <taxon>Bacillota</taxon>
        <taxon>Clostridia</taxon>
        <taxon>Eubacteriales</taxon>
        <taxon>Oscillospiraceae</taxon>
        <taxon>Solibaculum</taxon>
    </lineage>
</organism>
<dbReference type="GO" id="GO:0042781">
    <property type="term" value="F:3'-tRNA processing endoribonuclease activity"/>
    <property type="evidence" value="ECO:0007669"/>
    <property type="project" value="TreeGrafter"/>
</dbReference>
<dbReference type="HAMAP" id="MF_00227">
    <property type="entry name" value="RNase_P"/>
    <property type="match status" value="1"/>
</dbReference>
<comment type="catalytic activity">
    <reaction evidence="7">
        <text>Endonucleolytic cleavage of RNA, removing 5'-extranucleotides from tRNA precursor.</text>
        <dbReference type="EC" id="3.1.26.5"/>
    </reaction>
</comment>
<keyword evidence="3 7" id="KW-0540">Nuclease</keyword>
<dbReference type="InterPro" id="IPR014721">
    <property type="entry name" value="Ribsml_uS5_D2-typ_fold_subgr"/>
</dbReference>
<evidence type="ECO:0000256" key="3">
    <source>
        <dbReference type="ARBA" id="ARBA00022722"/>
    </source>
</evidence>
<keyword evidence="4 7" id="KW-0255">Endonuclease</keyword>
<comment type="similarity">
    <text evidence="7">Belongs to the RnpA family.</text>
</comment>
<evidence type="ECO:0000256" key="8">
    <source>
        <dbReference type="NCBIfam" id="TIGR00188"/>
    </source>
</evidence>
<dbReference type="Gene3D" id="3.30.230.10">
    <property type="match status" value="1"/>
</dbReference>
<dbReference type="InterPro" id="IPR020539">
    <property type="entry name" value="RNase_P_CS"/>
</dbReference>
<dbReference type="SUPFAM" id="SSF54211">
    <property type="entry name" value="Ribosomal protein S5 domain 2-like"/>
    <property type="match status" value="1"/>
</dbReference>
<evidence type="ECO:0000256" key="6">
    <source>
        <dbReference type="ARBA" id="ARBA00022884"/>
    </source>
</evidence>
<dbReference type="InterPro" id="IPR000100">
    <property type="entry name" value="RNase_P"/>
</dbReference>
<evidence type="ECO:0000313" key="10">
    <source>
        <dbReference type="Proteomes" id="UP000593890"/>
    </source>
</evidence>
<dbReference type="EC" id="3.1.26.5" evidence="7 8"/>
<dbReference type="AlphaFoldDB" id="A0A7I8D7B8"/>
<protein>
    <recommendedName>
        <fullName evidence="7 8">Ribonuclease P protein component</fullName>
        <shortName evidence="7">RNase P protein</shortName>
        <shortName evidence="7">RNaseP protein</shortName>
        <ecNumber evidence="7 8">3.1.26.5</ecNumber>
    </recommendedName>
    <alternativeName>
        <fullName evidence="7">Protein C5</fullName>
    </alternativeName>
</protein>
<keyword evidence="5 7" id="KW-0378">Hydrolase</keyword>
<sequence length="114" mass="13165">MDKLVLTRNNDFRRIYARGKNQVHPILITYVMKNRKNAAKGVTRSGITASKKIGKAVKRNRARRVIREAYRPLKENVAPGYDIIFVARVRTIYAKSTDVMHVMQRQLKQAGVLR</sequence>
<dbReference type="KEGG" id="sman:C12CBH8_22410"/>
<keyword evidence="10" id="KW-1185">Reference proteome</keyword>
<dbReference type="PANTHER" id="PTHR33992">
    <property type="entry name" value="RIBONUCLEASE P PROTEIN COMPONENT"/>
    <property type="match status" value="1"/>
</dbReference>
<dbReference type="PANTHER" id="PTHR33992:SF1">
    <property type="entry name" value="RIBONUCLEASE P PROTEIN COMPONENT"/>
    <property type="match status" value="1"/>
</dbReference>
<dbReference type="RefSeq" id="WP_090265551.1">
    <property type="nucleotide sequence ID" value="NZ_AP023321.1"/>
</dbReference>
<dbReference type="InterPro" id="IPR020568">
    <property type="entry name" value="Ribosomal_Su5_D2-typ_SF"/>
</dbReference>
<dbReference type="Pfam" id="PF00825">
    <property type="entry name" value="Ribonuclease_P"/>
    <property type="match status" value="1"/>
</dbReference>
<comment type="subunit">
    <text evidence="7">Consists of a catalytic RNA component (M1 or rnpB) and a protein subunit.</text>
</comment>
<evidence type="ECO:0000256" key="7">
    <source>
        <dbReference type="HAMAP-Rule" id="MF_00227"/>
    </source>
</evidence>
<dbReference type="EMBL" id="AP023321">
    <property type="protein sequence ID" value="BCI61602.1"/>
    <property type="molecule type" value="Genomic_DNA"/>
</dbReference>
<gene>
    <name evidence="7 9" type="primary">rnpA</name>
    <name evidence="9" type="ORF">C12CBH8_22410</name>
</gene>
<dbReference type="Proteomes" id="UP000593890">
    <property type="component" value="Chromosome"/>
</dbReference>
<dbReference type="GO" id="GO:0004526">
    <property type="term" value="F:ribonuclease P activity"/>
    <property type="evidence" value="ECO:0007669"/>
    <property type="project" value="UniProtKB-UniRule"/>
</dbReference>
<keyword evidence="6 7" id="KW-0694">RNA-binding</keyword>